<evidence type="ECO:0000313" key="3">
    <source>
        <dbReference type="EMBL" id="KAJ6258665.1"/>
    </source>
</evidence>
<feature type="transmembrane region" description="Helical" evidence="2">
    <location>
        <begin position="115"/>
        <end position="132"/>
    </location>
</feature>
<dbReference type="SUPFAM" id="SSF53448">
    <property type="entry name" value="Nucleotide-diphospho-sugar transferases"/>
    <property type="match status" value="1"/>
</dbReference>
<evidence type="ECO:0000313" key="4">
    <source>
        <dbReference type="Proteomes" id="UP001221413"/>
    </source>
</evidence>
<dbReference type="Gene3D" id="3.90.550.20">
    <property type="match status" value="1"/>
</dbReference>
<comment type="caution">
    <text evidence="3">The sequence shown here is derived from an EMBL/GenBank/DDBJ whole genome shotgun (WGS) entry which is preliminary data.</text>
</comment>
<dbReference type="EMBL" id="JAQGDS010000008">
    <property type="protein sequence ID" value="KAJ6258665.1"/>
    <property type="molecule type" value="Genomic_DNA"/>
</dbReference>
<dbReference type="PANTHER" id="PTHR31834:SF1">
    <property type="entry name" value="INITIATION-SPECIFIC ALPHA-1,6-MANNOSYLTRANSFERASE"/>
    <property type="match status" value="1"/>
</dbReference>
<dbReference type="Pfam" id="PF04488">
    <property type="entry name" value="Gly_transf_sug"/>
    <property type="match status" value="1"/>
</dbReference>
<protein>
    <recommendedName>
        <fullName evidence="5">Initiation-specific alpha-1,6-mannosyltransferase</fullName>
    </recommendedName>
</protein>
<accession>A0AAD6IU12</accession>
<feature type="transmembrane region" description="Helical" evidence="2">
    <location>
        <begin position="20"/>
        <end position="40"/>
    </location>
</feature>
<keyword evidence="2" id="KW-0812">Transmembrane</keyword>
<reference evidence="3" key="1">
    <citation type="submission" date="2023-01" db="EMBL/GenBank/DDBJ databases">
        <title>The chitinases involved in constricting ring structure development in the nematode-trapping fungus Drechslerella dactyloides.</title>
        <authorList>
            <person name="Wang R."/>
            <person name="Zhang L."/>
            <person name="Tang P."/>
            <person name="Li S."/>
            <person name="Liang L."/>
        </authorList>
    </citation>
    <scope>NUCLEOTIDE SEQUENCE</scope>
    <source>
        <strain evidence="3">YMF1.00031</strain>
    </source>
</reference>
<name>A0AAD6IU12_DREDA</name>
<organism evidence="3 4">
    <name type="scientific">Drechslerella dactyloides</name>
    <name type="common">Nematode-trapping fungus</name>
    <name type="synonym">Arthrobotrys dactyloides</name>
    <dbReference type="NCBI Taxonomy" id="74499"/>
    <lineage>
        <taxon>Eukaryota</taxon>
        <taxon>Fungi</taxon>
        <taxon>Dikarya</taxon>
        <taxon>Ascomycota</taxon>
        <taxon>Pezizomycotina</taxon>
        <taxon>Orbiliomycetes</taxon>
        <taxon>Orbiliales</taxon>
        <taxon>Orbiliaceae</taxon>
        <taxon>Drechslerella</taxon>
    </lineage>
</organism>
<comment type="similarity">
    <text evidence="1">Belongs to the glycosyltransferase 32 family.</text>
</comment>
<dbReference type="InterPro" id="IPR029044">
    <property type="entry name" value="Nucleotide-diphossugar_trans"/>
</dbReference>
<dbReference type="InterPro" id="IPR039367">
    <property type="entry name" value="Och1-like"/>
</dbReference>
<keyword evidence="4" id="KW-1185">Reference proteome</keyword>
<keyword evidence="2" id="KW-1133">Transmembrane helix</keyword>
<dbReference type="Proteomes" id="UP001221413">
    <property type="component" value="Unassembled WGS sequence"/>
</dbReference>
<dbReference type="AlphaFoldDB" id="A0AAD6IU12"/>
<dbReference type="GO" id="GO:0000009">
    <property type="term" value="F:alpha-1,6-mannosyltransferase activity"/>
    <property type="evidence" value="ECO:0007669"/>
    <property type="project" value="InterPro"/>
</dbReference>
<evidence type="ECO:0000256" key="1">
    <source>
        <dbReference type="ARBA" id="ARBA00009003"/>
    </source>
</evidence>
<sequence length="453" mass="52157">MPEDWFKPYELRLDPLTRCYFTNSNLLGVTTVGCTIYSFASSDYTHSRRHLIGGLLPPREFLKMFPDIRKDVSRDMGSPTFRPYDDYDDKDLSLKRLSMPILSHFCFLRIPRRQTAIAVINTCLLLFFLYQLPGVPGPSLFHSSSGKATTSRAIFTTDPTELTMLASERQARLIAKARNISTSSPFPQKICISLPDDDNYKFTTSWQKRNPSHEYELLTDATAERYVIENFNETDPDIVELYRTFPKRILAADLLRYMVVYRSGGLYTDLDTECKMPIDRWLEESLTHLPGVQSSDINIVIGMELDVLNRTKWSDDWVRDCGFAQRIQFLQWTIWARPGHEILRRMITSVKESVLADIEITSTKSIGALRYTSNDILNRTGPWRWTRVIQRYVDEIEARTVPIEEFGDIRGARRFGDVLFLSGSRWSPGIGHSGSDKTDSFLAHHFKGSWKGN</sequence>
<dbReference type="GO" id="GO:0006487">
    <property type="term" value="P:protein N-linked glycosylation"/>
    <property type="evidence" value="ECO:0007669"/>
    <property type="project" value="TreeGrafter"/>
</dbReference>
<evidence type="ECO:0008006" key="5">
    <source>
        <dbReference type="Google" id="ProtNLM"/>
    </source>
</evidence>
<dbReference type="InterPro" id="IPR007577">
    <property type="entry name" value="GlycoTrfase_DXD_sugar-bd_CS"/>
</dbReference>
<dbReference type="PROSITE" id="PS51257">
    <property type="entry name" value="PROKAR_LIPOPROTEIN"/>
    <property type="match status" value="1"/>
</dbReference>
<gene>
    <name evidence="3" type="ORF">Dda_6713</name>
</gene>
<dbReference type="PANTHER" id="PTHR31834">
    <property type="entry name" value="INITIATION-SPECIFIC ALPHA-1,6-MANNOSYLTRANSFERASE"/>
    <property type="match status" value="1"/>
</dbReference>
<proteinExistence type="inferred from homology"/>
<keyword evidence="2" id="KW-0472">Membrane</keyword>
<evidence type="ECO:0000256" key="2">
    <source>
        <dbReference type="SAM" id="Phobius"/>
    </source>
</evidence>
<dbReference type="GO" id="GO:0000136">
    <property type="term" value="C:mannan polymerase complex"/>
    <property type="evidence" value="ECO:0007669"/>
    <property type="project" value="TreeGrafter"/>
</dbReference>